<evidence type="ECO:0000313" key="1">
    <source>
        <dbReference type="EMBL" id="TSE08623.1"/>
    </source>
</evidence>
<dbReference type="RefSeq" id="WP_143916579.1">
    <property type="nucleotide sequence ID" value="NZ_CANMIK010000021.1"/>
</dbReference>
<gene>
    <name evidence="1" type="ORF">FOF46_11760</name>
</gene>
<dbReference type="PROSITE" id="PS51257">
    <property type="entry name" value="PROKAR_LIPOPROTEIN"/>
    <property type="match status" value="1"/>
</dbReference>
<organism evidence="1 2">
    <name type="scientific">Aquimarina algiphila</name>
    <dbReference type="NCBI Taxonomy" id="2047982"/>
    <lineage>
        <taxon>Bacteria</taxon>
        <taxon>Pseudomonadati</taxon>
        <taxon>Bacteroidota</taxon>
        <taxon>Flavobacteriia</taxon>
        <taxon>Flavobacteriales</taxon>
        <taxon>Flavobacteriaceae</taxon>
        <taxon>Aquimarina</taxon>
    </lineage>
</organism>
<dbReference type="OrthoDB" id="1199198at2"/>
<comment type="caution">
    <text evidence="1">The sequence shown here is derived from an EMBL/GenBank/DDBJ whole genome shotgun (WGS) entry which is preliminary data.</text>
</comment>
<accession>A0A554VKR9</accession>
<protein>
    <submittedName>
        <fullName evidence="1">Uncharacterized protein</fullName>
    </submittedName>
</protein>
<keyword evidence="2" id="KW-1185">Reference proteome</keyword>
<dbReference type="AlphaFoldDB" id="A0A554VKR9"/>
<evidence type="ECO:0000313" key="2">
    <source>
        <dbReference type="Proteomes" id="UP000318833"/>
    </source>
</evidence>
<reference evidence="1 2" key="1">
    <citation type="submission" date="2019-07" db="EMBL/GenBank/DDBJ databases">
        <title>The draft genome sequence of Aquimarina algiphila M91.</title>
        <authorList>
            <person name="Meng X."/>
        </authorList>
    </citation>
    <scope>NUCLEOTIDE SEQUENCE [LARGE SCALE GENOMIC DNA]</scope>
    <source>
        <strain evidence="1 2">M91</strain>
    </source>
</reference>
<name>A0A554VKR9_9FLAO</name>
<dbReference type="EMBL" id="VLNR01000021">
    <property type="protein sequence ID" value="TSE08623.1"/>
    <property type="molecule type" value="Genomic_DNA"/>
</dbReference>
<proteinExistence type="predicted"/>
<sequence length="476" mass="53361">MNKIYTYYTVFILMIALLVSSCVNDDGSFPEDPGNEITSTSAIVTILNDLNAKGDTFSEDQLCFRFQYPLTLGYNTDSNIRIDSYQGLLDVISGQSSNFNITGIQFPVEIIYSGNTTTNVIGNEAALFEVIRECQLTTFRDIFNKLFKQCFKFDYPVILKNGNKEETTIDGDEGFIRFLSAQGENYQPDFTFPVNILVAPNFEANRISTYYEFYQILNTCVGCPDIRFDIVPLQDNIYQFTPNFEIGNGYELSFKVNEEVIPDVIIDGNVFTRQFSPGTYEVCIKAITPDCLEGKSVCKEIIVEPICPDLLFDFVQQPGSLSYNFTADFVGIDDISYDWIIDNEVIESDGGANGDNMFTFDFTPGTHKACIKAETPSCPNGIELCRDIIVCPELSFTSMQQGVTSTYDFVANFPGKEDISYQWLINDNIQEEDGGAVNGDNEFTFNFTPGDYEVCIVTEIEGCTDGVRFCMSISIP</sequence>
<dbReference type="Proteomes" id="UP000318833">
    <property type="component" value="Unassembled WGS sequence"/>
</dbReference>